<gene>
    <name evidence="8" type="ORF">C6570_03250</name>
</gene>
<dbReference type="AlphaFoldDB" id="A0A2S0MBZ6"/>
<evidence type="ECO:0000256" key="3">
    <source>
        <dbReference type="ARBA" id="ARBA00022723"/>
    </source>
</evidence>
<dbReference type="EMBL" id="CP027666">
    <property type="protein sequence ID" value="AVO33378.1"/>
    <property type="molecule type" value="Genomic_DNA"/>
</dbReference>
<reference evidence="8 9" key="1">
    <citation type="submission" date="2018-03" db="EMBL/GenBank/DDBJ databases">
        <title>Genome sequencing of Ottowia sp.</title>
        <authorList>
            <person name="Kim S.-J."/>
            <person name="Heo J."/>
            <person name="Kwon S.-W."/>
        </authorList>
    </citation>
    <scope>NUCLEOTIDE SEQUENCE [LARGE SCALE GENOMIC DNA]</scope>
    <source>
        <strain evidence="8 9">KADR8-3</strain>
    </source>
</reference>
<keyword evidence="5 6" id="KW-0408">Iron</keyword>
<name>A0A2S0MBZ6_9BURK</name>
<dbReference type="KEGG" id="otk:C6570_03250"/>
<dbReference type="GO" id="GO:0005506">
    <property type="term" value="F:iron ion binding"/>
    <property type="evidence" value="ECO:0007669"/>
    <property type="project" value="InterPro"/>
</dbReference>
<proteinExistence type="predicted"/>
<keyword evidence="3 6" id="KW-0479">Metal-binding</keyword>
<evidence type="ECO:0000259" key="7">
    <source>
        <dbReference type="PROSITE" id="PS51007"/>
    </source>
</evidence>
<evidence type="ECO:0000256" key="5">
    <source>
        <dbReference type="ARBA" id="ARBA00023004"/>
    </source>
</evidence>
<dbReference type="GO" id="GO:0020037">
    <property type="term" value="F:heme binding"/>
    <property type="evidence" value="ECO:0007669"/>
    <property type="project" value="InterPro"/>
</dbReference>
<dbReference type="Proteomes" id="UP000239709">
    <property type="component" value="Chromosome"/>
</dbReference>
<keyword evidence="2 6" id="KW-0349">Heme</keyword>
<keyword evidence="4" id="KW-0249">Electron transport</keyword>
<feature type="domain" description="Cytochrome c" evidence="7">
    <location>
        <begin position="64"/>
        <end position="156"/>
    </location>
</feature>
<evidence type="ECO:0000256" key="1">
    <source>
        <dbReference type="ARBA" id="ARBA00022448"/>
    </source>
</evidence>
<dbReference type="Pfam" id="PF00034">
    <property type="entry name" value="Cytochrom_C"/>
    <property type="match status" value="1"/>
</dbReference>
<dbReference type="SUPFAM" id="SSF46626">
    <property type="entry name" value="Cytochrome c"/>
    <property type="match status" value="1"/>
</dbReference>
<evidence type="ECO:0000256" key="2">
    <source>
        <dbReference type="ARBA" id="ARBA00022617"/>
    </source>
</evidence>
<evidence type="ECO:0000256" key="6">
    <source>
        <dbReference type="PIRSR" id="PIRSR602324-1"/>
    </source>
</evidence>
<accession>A0A2S0MBZ6</accession>
<evidence type="ECO:0000313" key="9">
    <source>
        <dbReference type="Proteomes" id="UP000239709"/>
    </source>
</evidence>
<evidence type="ECO:0000313" key="8">
    <source>
        <dbReference type="EMBL" id="AVO33378.1"/>
    </source>
</evidence>
<dbReference type="Gene3D" id="1.10.760.10">
    <property type="entry name" value="Cytochrome c-like domain"/>
    <property type="match status" value="1"/>
</dbReference>
<sequence>MLNSVTAARNSCSPAQQANRLAWLLPLSWCATSMVRHPQHPHRYHLTTMRAALFISLLTVGTAGSATAGDLDVAAATELAKSTGCYSCHSAKEKIVGPAFSSIAEKYADDKGAVATLSQSIQMGSTGKWGRVAMPAHASLKPAEVKLLAEFVMSTKR</sequence>
<keyword evidence="9" id="KW-1185">Reference proteome</keyword>
<dbReference type="PROSITE" id="PS51007">
    <property type="entry name" value="CYTC"/>
    <property type="match status" value="1"/>
</dbReference>
<feature type="binding site" description="covalent" evidence="6">
    <location>
        <position position="134"/>
    </location>
    <ligand>
        <name>heme c</name>
        <dbReference type="ChEBI" id="CHEBI:61717"/>
    </ligand>
</feature>
<dbReference type="OrthoDB" id="8593494at2"/>
<protein>
    <recommendedName>
        <fullName evidence="7">Cytochrome c domain-containing protein</fullName>
    </recommendedName>
</protein>
<dbReference type="InterPro" id="IPR002324">
    <property type="entry name" value="Cyt_c_ID"/>
</dbReference>
<feature type="binding site" description="covalent" evidence="6">
    <location>
        <position position="89"/>
    </location>
    <ligand>
        <name>heme c</name>
        <dbReference type="ChEBI" id="CHEBI:61717"/>
    </ligand>
</feature>
<comment type="PTM">
    <text evidence="6">Binds 1 heme c group covalently per subunit.</text>
</comment>
<evidence type="ECO:0000256" key="4">
    <source>
        <dbReference type="ARBA" id="ARBA00022982"/>
    </source>
</evidence>
<dbReference type="InterPro" id="IPR009056">
    <property type="entry name" value="Cyt_c-like_dom"/>
</dbReference>
<organism evidence="8 9">
    <name type="scientific">Ottowia oryzae</name>
    <dbReference type="NCBI Taxonomy" id="2109914"/>
    <lineage>
        <taxon>Bacteria</taxon>
        <taxon>Pseudomonadati</taxon>
        <taxon>Pseudomonadota</taxon>
        <taxon>Betaproteobacteria</taxon>
        <taxon>Burkholderiales</taxon>
        <taxon>Comamonadaceae</taxon>
        <taxon>Ottowia</taxon>
    </lineage>
</organism>
<dbReference type="GO" id="GO:0009055">
    <property type="term" value="F:electron transfer activity"/>
    <property type="evidence" value="ECO:0007669"/>
    <property type="project" value="InterPro"/>
</dbReference>
<dbReference type="PRINTS" id="PR00606">
    <property type="entry name" value="CYTCHROMECID"/>
</dbReference>
<feature type="binding site" description="covalent" evidence="6">
    <location>
        <position position="85"/>
    </location>
    <ligand>
        <name>heme c</name>
        <dbReference type="ChEBI" id="CHEBI:61717"/>
    </ligand>
</feature>
<dbReference type="InterPro" id="IPR036909">
    <property type="entry name" value="Cyt_c-like_dom_sf"/>
</dbReference>
<keyword evidence="1" id="KW-0813">Transport</keyword>